<dbReference type="InterPro" id="IPR017438">
    <property type="entry name" value="ATP-NAD_kinase_N"/>
</dbReference>
<name>A0AAD4F228_9PEZI</name>
<keyword evidence="6" id="KW-0521">NADP</keyword>
<evidence type="ECO:0000313" key="10">
    <source>
        <dbReference type="Proteomes" id="UP001197093"/>
    </source>
</evidence>
<evidence type="ECO:0000313" key="9">
    <source>
        <dbReference type="EMBL" id="KAG7289403.1"/>
    </source>
</evidence>
<dbReference type="PROSITE" id="PS00866">
    <property type="entry name" value="CPSASE_1"/>
    <property type="match status" value="1"/>
</dbReference>
<dbReference type="Proteomes" id="UP001197093">
    <property type="component" value="Unassembled WGS sequence"/>
</dbReference>
<keyword evidence="10" id="KW-1185">Reference proteome</keyword>
<dbReference type="AlphaFoldDB" id="A0AAD4F228"/>
<evidence type="ECO:0000256" key="7">
    <source>
        <dbReference type="ARBA" id="ARBA00023027"/>
    </source>
</evidence>
<evidence type="ECO:0000256" key="2">
    <source>
        <dbReference type="ARBA" id="ARBA00022679"/>
    </source>
</evidence>
<dbReference type="HAMAP" id="MF_00361">
    <property type="entry name" value="NAD_kinase"/>
    <property type="match status" value="1"/>
</dbReference>
<feature type="domain" description="Carbamoyl phosphate synthase ATP-binding" evidence="8">
    <location>
        <begin position="430"/>
        <end position="444"/>
    </location>
</feature>
<comment type="similarity">
    <text evidence="1">Belongs to the NAD kinase family.</text>
</comment>
<dbReference type="GO" id="GO:0019674">
    <property type="term" value="P:NAD+ metabolic process"/>
    <property type="evidence" value="ECO:0007669"/>
    <property type="project" value="InterPro"/>
</dbReference>
<proteinExistence type="inferred from homology"/>
<accession>A0AAD4F228</accession>
<dbReference type="EMBL" id="JAHCVI010000002">
    <property type="protein sequence ID" value="KAG7289403.1"/>
    <property type="molecule type" value="Genomic_DNA"/>
</dbReference>
<keyword evidence="2" id="KW-0808">Transferase</keyword>
<evidence type="ECO:0000256" key="3">
    <source>
        <dbReference type="ARBA" id="ARBA00022741"/>
    </source>
</evidence>
<evidence type="ECO:0000256" key="6">
    <source>
        <dbReference type="ARBA" id="ARBA00022857"/>
    </source>
</evidence>
<dbReference type="FunFam" id="2.60.200.30:FF:000009">
    <property type="entry name" value="Poly(P)/ATP NAD kinase"/>
    <property type="match status" value="1"/>
</dbReference>
<dbReference type="InterPro" id="IPR005479">
    <property type="entry name" value="CPAse_ATP-bd"/>
</dbReference>
<dbReference type="PANTHER" id="PTHR20275">
    <property type="entry name" value="NAD KINASE"/>
    <property type="match status" value="1"/>
</dbReference>
<dbReference type="InterPro" id="IPR002504">
    <property type="entry name" value="NADK"/>
</dbReference>
<organism evidence="9 10">
    <name type="scientific">Staphylotrichum longicolle</name>
    <dbReference type="NCBI Taxonomy" id="669026"/>
    <lineage>
        <taxon>Eukaryota</taxon>
        <taxon>Fungi</taxon>
        <taxon>Dikarya</taxon>
        <taxon>Ascomycota</taxon>
        <taxon>Pezizomycotina</taxon>
        <taxon>Sordariomycetes</taxon>
        <taxon>Sordariomycetidae</taxon>
        <taxon>Sordariales</taxon>
        <taxon>Chaetomiaceae</taxon>
        <taxon>Staphylotrichum</taxon>
    </lineage>
</organism>
<dbReference type="InterPro" id="IPR017437">
    <property type="entry name" value="ATP-NAD_kinase_PpnK-typ_C"/>
</dbReference>
<evidence type="ECO:0000256" key="1">
    <source>
        <dbReference type="ARBA" id="ARBA00010995"/>
    </source>
</evidence>
<dbReference type="InterPro" id="IPR016064">
    <property type="entry name" value="NAD/diacylglycerol_kinase_sf"/>
</dbReference>
<gene>
    <name evidence="9" type="ORF">NEMBOFW57_005774</name>
</gene>
<sequence>MAALRRSCLGPGGRQAAGAHRLFSVSAAHRKILDVAALPDRTVPHYQQTKTSSLLSLHWPQPPRNVLLMPKLHAPRVTVKAVEFAKHIYNNYPGLNLVFESHIAKDIHETLPFPIYTTEPSNAPTQFAKKIDLVTTMGGDGTILRAASLFSMHNSVPPILSFSMGTLGFLGEWKFGEYKRAWRECYMSGCSVTVEDLVDPHTRAAVAGVQSSHNPDFTPLDAWEDIRGNGQCMGPGRTSKILLRNRLRVGIYDSEGRNINEQLLPTSEAEPDLGPATAHPTLNHTPSSLMTPPYLHAINEVSIDRGSHPHLAIIDIFVNGHFLTEAVADGILISTPTGSTAYSLSAGGSIVHPLVKSLLITPISPRSLSFRPLVLPLHTKVVLKLSKRNRGRELPVSIDGKRRVGVTIGMEVRVEGERLEKGVDGWRGGVPCVIRASSTRGGDGPQGIAEDDDSWVGGLNGLLKFNYPFGEPVEEP</sequence>
<evidence type="ECO:0000256" key="4">
    <source>
        <dbReference type="ARBA" id="ARBA00022777"/>
    </source>
</evidence>
<dbReference type="SUPFAM" id="SSF111331">
    <property type="entry name" value="NAD kinase/diacylglycerol kinase-like"/>
    <property type="match status" value="1"/>
</dbReference>
<reference evidence="9" key="1">
    <citation type="submission" date="2023-02" db="EMBL/GenBank/DDBJ databases">
        <authorList>
            <person name="Palmer J.M."/>
        </authorList>
    </citation>
    <scope>NUCLEOTIDE SEQUENCE</scope>
    <source>
        <strain evidence="9">FW57</strain>
    </source>
</reference>
<dbReference type="PANTHER" id="PTHR20275:SF26">
    <property type="entry name" value="NADH KINASE POS5, MITOCHONDRIAL"/>
    <property type="match status" value="1"/>
</dbReference>
<keyword evidence="4" id="KW-0418">Kinase</keyword>
<dbReference type="Gene3D" id="2.60.200.30">
    <property type="entry name" value="Probable inorganic polyphosphate/atp-NAD kinase, domain 2"/>
    <property type="match status" value="1"/>
</dbReference>
<dbReference type="Pfam" id="PF20143">
    <property type="entry name" value="NAD_kinase_C"/>
    <property type="match status" value="1"/>
</dbReference>
<dbReference type="Pfam" id="PF01513">
    <property type="entry name" value="NAD_kinase"/>
    <property type="match status" value="1"/>
</dbReference>
<keyword evidence="7" id="KW-0520">NAD</keyword>
<dbReference type="GO" id="GO:0003951">
    <property type="term" value="F:NAD+ kinase activity"/>
    <property type="evidence" value="ECO:0007669"/>
    <property type="project" value="InterPro"/>
</dbReference>
<dbReference type="FunFam" id="3.40.50.10330:FF:000033">
    <property type="entry name" value="NADH kinase, variant 3"/>
    <property type="match status" value="1"/>
</dbReference>
<keyword evidence="3" id="KW-0547">Nucleotide-binding</keyword>
<protein>
    <recommendedName>
        <fullName evidence="8">Carbamoyl phosphate synthase ATP-binding domain-containing protein</fullName>
    </recommendedName>
</protein>
<dbReference type="Gene3D" id="3.40.50.10330">
    <property type="entry name" value="Probable inorganic polyphosphate/atp-NAD kinase, domain 1"/>
    <property type="match status" value="1"/>
</dbReference>
<dbReference type="GO" id="GO:0006741">
    <property type="term" value="P:NADP+ biosynthetic process"/>
    <property type="evidence" value="ECO:0007669"/>
    <property type="project" value="InterPro"/>
</dbReference>
<evidence type="ECO:0000259" key="8">
    <source>
        <dbReference type="PROSITE" id="PS00866"/>
    </source>
</evidence>
<comment type="caution">
    <text evidence="9">The sequence shown here is derived from an EMBL/GenBank/DDBJ whole genome shotgun (WGS) entry which is preliminary data.</text>
</comment>
<dbReference type="GO" id="GO:0005524">
    <property type="term" value="F:ATP binding"/>
    <property type="evidence" value="ECO:0007669"/>
    <property type="project" value="UniProtKB-KW"/>
</dbReference>
<evidence type="ECO:0000256" key="5">
    <source>
        <dbReference type="ARBA" id="ARBA00022840"/>
    </source>
</evidence>
<keyword evidence="5" id="KW-0067">ATP-binding</keyword>